<keyword evidence="4" id="KW-1185">Reference proteome</keyword>
<dbReference type="OMA" id="MAEAEYH"/>
<keyword evidence="1" id="KW-0833">Ubl conjugation pathway</keyword>
<reference evidence="3 4" key="1">
    <citation type="submission" date="2018-05" db="EMBL/GenBank/DDBJ databases">
        <title>Draft genome sequence of Scytalidium lignicola DSM 105466, a ubiquitous saprotrophic fungus.</title>
        <authorList>
            <person name="Buettner E."/>
            <person name="Gebauer A.M."/>
            <person name="Hofrichter M."/>
            <person name="Liers C."/>
            <person name="Kellner H."/>
        </authorList>
    </citation>
    <scope>NUCLEOTIDE SEQUENCE [LARGE SCALE GENOMIC DNA]</scope>
    <source>
        <strain evidence="3 4">DSM 105466</strain>
    </source>
</reference>
<name>A0A3E2H4P1_SCYLI</name>
<gene>
    <name evidence="3" type="ORF">B7463_g7966</name>
</gene>
<evidence type="ECO:0008006" key="5">
    <source>
        <dbReference type="Google" id="ProtNLM"/>
    </source>
</evidence>
<dbReference type="EMBL" id="NCSJ02000166">
    <property type="protein sequence ID" value="RFU28360.1"/>
    <property type="molecule type" value="Genomic_DNA"/>
</dbReference>
<feature type="compositionally biased region" description="Low complexity" evidence="2">
    <location>
        <begin position="37"/>
        <end position="48"/>
    </location>
</feature>
<evidence type="ECO:0000256" key="1">
    <source>
        <dbReference type="ARBA" id="ARBA00022786"/>
    </source>
</evidence>
<comment type="caution">
    <text evidence="3">The sequence shown here is derived from an EMBL/GenBank/DDBJ whole genome shotgun (WGS) entry which is preliminary data.</text>
</comment>
<organism evidence="3 4">
    <name type="scientific">Scytalidium lignicola</name>
    <name type="common">Hyphomycete</name>
    <dbReference type="NCBI Taxonomy" id="5539"/>
    <lineage>
        <taxon>Eukaryota</taxon>
        <taxon>Fungi</taxon>
        <taxon>Dikarya</taxon>
        <taxon>Ascomycota</taxon>
        <taxon>Pezizomycotina</taxon>
        <taxon>Leotiomycetes</taxon>
        <taxon>Leotiomycetes incertae sedis</taxon>
        <taxon>Scytalidium</taxon>
    </lineage>
</organism>
<proteinExistence type="predicted"/>
<feature type="region of interest" description="Disordered" evidence="2">
    <location>
        <begin position="33"/>
        <end position="86"/>
    </location>
</feature>
<protein>
    <recommendedName>
        <fullName evidence="5">Anaphase-promoting complex subunit CDC26</fullName>
    </recommendedName>
</protein>
<dbReference type="AlphaFoldDB" id="A0A3E2H4P1"/>
<dbReference type="GO" id="GO:0005680">
    <property type="term" value="C:anaphase-promoting complex"/>
    <property type="evidence" value="ECO:0007669"/>
    <property type="project" value="InterPro"/>
</dbReference>
<sequence length="86" mass="9743">MLRRKPTALTLTTEDIAIYEDTRAAEILQREADAKAQAHVQAQMQAQQSHDKSQSRDPSKELRPHDKSRTTSSRTREERLGISGRG</sequence>
<dbReference type="InterPro" id="IPR018860">
    <property type="entry name" value="APC_suCDC26"/>
</dbReference>
<accession>A0A3E2H4P1</accession>
<evidence type="ECO:0000313" key="4">
    <source>
        <dbReference type="Proteomes" id="UP000258309"/>
    </source>
</evidence>
<feature type="compositionally biased region" description="Basic and acidic residues" evidence="2">
    <location>
        <begin position="49"/>
        <end position="80"/>
    </location>
</feature>
<dbReference type="Proteomes" id="UP000258309">
    <property type="component" value="Unassembled WGS sequence"/>
</dbReference>
<dbReference type="GO" id="GO:0031145">
    <property type="term" value="P:anaphase-promoting complex-dependent catabolic process"/>
    <property type="evidence" value="ECO:0007669"/>
    <property type="project" value="InterPro"/>
</dbReference>
<evidence type="ECO:0000313" key="3">
    <source>
        <dbReference type="EMBL" id="RFU28360.1"/>
    </source>
</evidence>
<dbReference type="Pfam" id="PF10471">
    <property type="entry name" value="ANAPC_CDC26"/>
    <property type="match status" value="1"/>
</dbReference>
<feature type="non-terminal residue" evidence="3">
    <location>
        <position position="86"/>
    </location>
</feature>
<feature type="non-terminal residue" evidence="3">
    <location>
        <position position="1"/>
    </location>
</feature>
<dbReference type="OrthoDB" id="3599996at2759"/>
<evidence type="ECO:0000256" key="2">
    <source>
        <dbReference type="SAM" id="MobiDB-lite"/>
    </source>
</evidence>